<dbReference type="RefSeq" id="WP_184584768.1">
    <property type="nucleotide sequence ID" value="NZ_JACHJT010000002.1"/>
</dbReference>
<keyword evidence="3" id="KW-1185">Reference proteome</keyword>
<dbReference type="SUPFAM" id="SSF47413">
    <property type="entry name" value="lambda repressor-like DNA-binding domains"/>
    <property type="match status" value="1"/>
</dbReference>
<evidence type="ECO:0000313" key="3">
    <source>
        <dbReference type="Proteomes" id="UP000523007"/>
    </source>
</evidence>
<dbReference type="Pfam" id="PF19054">
    <property type="entry name" value="DUF5753"/>
    <property type="match status" value="1"/>
</dbReference>
<comment type="caution">
    <text evidence="2">The sequence shown here is derived from an EMBL/GenBank/DDBJ whole genome shotgun (WGS) entry which is preliminary data.</text>
</comment>
<feature type="domain" description="HTH cro/C1-type" evidence="1">
    <location>
        <begin position="13"/>
        <end position="56"/>
    </location>
</feature>
<dbReference type="EMBL" id="JACHJT010000002">
    <property type="protein sequence ID" value="MBB4934987.1"/>
    <property type="molecule type" value="Genomic_DNA"/>
</dbReference>
<sequence length="260" mass="29621">MADERWRRFAKQLKYHRNQISLSQTALAQAVHVGESTIAAYETGRRSPNRSTAEAIDRGLSAGGALLQLWDELTDERAIPEDWRNFEKVERQAVEVREYQNVVIPGLLQTLDYARQCLRNLRIWDDERVEQLVKQRTARLDAIRDASLTFVIDEIVLRRAPGSSEVLRKQHDRLIELISDRAIWLSVLPSDTSSYPGVPSFRIMTLKDSRLIGHEEHLSGVHVTTGPKANGLITLFGNLQSEALSKRESTKLIDSIRNEI</sequence>
<evidence type="ECO:0000313" key="2">
    <source>
        <dbReference type="EMBL" id="MBB4934987.1"/>
    </source>
</evidence>
<dbReference type="InterPro" id="IPR043917">
    <property type="entry name" value="DUF5753"/>
</dbReference>
<dbReference type="InterPro" id="IPR010982">
    <property type="entry name" value="Lambda_DNA-bd_dom_sf"/>
</dbReference>
<dbReference type="AlphaFoldDB" id="A0A7W7RNI4"/>
<proteinExistence type="predicted"/>
<protein>
    <submittedName>
        <fullName evidence="2">DNA-binding XRE family transcriptional regulator</fullName>
    </submittedName>
</protein>
<dbReference type="InterPro" id="IPR001387">
    <property type="entry name" value="Cro/C1-type_HTH"/>
</dbReference>
<gene>
    <name evidence="2" type="ORF">F4561_005881</name>
</gene>
<keyword evidence="2" id="KW-0238">DNA-binding</keyword>
<dbReference type="GO" id="GO:0003677">
    <property type="term" value="F:DNA binding"/>
    <property type="evidence" value="ECO:0007669"/>
    <property type="project" value="UniProtKB-KW"/>
</dbReference>
<accession>A0A7W7RNI4</accession>
<dbReference type="Proteomes" id="UP000523007">
    <property type="component" value="Unassembled WGS sequence"/>
</dbReference>
<evidence type="ECO:0000259" key="1">
    <source>
        <dbReference type="PROSITE" id="PS50943"/>
    </source>
</evidence>
<dbReference type="SMART" id="SM00530">
    <property type="entry name" value="HTH_XRE"/>
    <property type="match status" value="1"/>
</dbReference>
<name>A0A7W7RNI4_9ACTN</name>
<dbReference type="Pfam" id="PF13560">
    <property type="entry name" value="HTH_31"/>
    <property type="match status" value="1"/>
</dbReference>
<dbReference type="PROSITE" id="PS50943">
    <property type="entry name" value="HTH_CROC1"/>
    <property type="match status" value="1"/>
</dbReference>
<dbReference type="CDD" id="cd00093">
    <property type="entry name" value="HTH_XRE"/>
    <property type="match status" value="1"/>
</dbReference>
<organism evidence="2 3">
    <name type="scientific">Lipingzhangella halophila</name>
    <dbReference type="NCBI Taxonomy" id="1783352"/>
    <lineage>
        <taxon>Bacteria</taxon>
        <taxon>Bacillati</taxon>
        <taxon>Actinomycetota</taxon>
        <taxon>Actinomycetes</taxon>
        <taxon>Streptosporangiales</taxon>
        <taxon>Nocardiopsidaceae</taxon>
        <taxon>Lipingzhangella</taxon>
    </lineage>
</organism>
<reference evidence="2 3" key="1">
    <citation type="submission" date="2020-08" db="EMBL/GenBank/DDBJ databases">
        <title>Sequencing the genomes of 1000 actinobacteria strains.</title>
        <authorList>
            <person name="Klenk H.-P."/>
        </authorList>
    </citation>
    <scope>NUCLEOTIDE SEQUENCE [LARGE SCALE GENOMIC DNA]</scope>
    <source>
        <strain evidence="2 3">DSM 102030</strain>
    </source>
</reference>
<dbReference type="Gene3D" id="1.10.260.40">
    <property type="entry name" value="lambda repressor-like DNA-binding domains"/>
    <property type="match status" value="1"/>
</dbReference>